<feature type="compositionally biased region" description="Polar residues" evidence="2">
    <location>
        <begin position="1"/>
        <end position="22"/>
    </location>
</feature>
<evidence type="ECO:0000313" key="4">
    <source>
        <dbReference type="Proteomes" id="UP000016943"/>
    </source>
</evidence>
<proteinExistence type="predicted"/>
<gene>
    <name evidence="3" type="ORF">CARG_00065</name>
</gene>
<evidence type="ECO:0000256" key="1">
    <source>
        <dbReference type="SAM" id="Coils"/>
    </source>
</evidence>
<dbReference type="RefSeq" id="WP_020975342.1">
    <property type="nucleotide sequence ID" value="NC_022198.1"/>
</dbReference>
<evidence type="ECO:0000313" key="3">
    <source>
        <dbReference type="EMBL" id="AGU14222.1"/>
    </source>
</evidence>
<dbReference type="HOGENOM" id="CLU_2315491_0_0_11"/>
<reference evidence="3 4" key="1">
    <citation type="journal article" date="2013" name="Genome Announc.">
        <title>Whole-Genome Sequence of the Clinical Strain Corynebacterium argentoratense DSM 44202, Isolated from a Human Throat Specimen.</title>
        <authorList>
            <person name="Bomholt C."/>
            <person name="Glaub A."/>
            <person name="Gravermann K."/>
            <person name="Albersmeier A."/>
            <person name="Brinkrolf K."/>
            <person name="Ruckert C."/>
            <person name="Tauch A."/>
        </authorList>
    </citation>
    <scope>NUCLEOTIDE SEQUENCE [LARGE SCALE GENOMIC DNA]</scope>
    <source>
        <strain evidence="3">DSM 44202</strain>
    </source>
</reference>
<keyword evidence="1" id="KW-0175">Coiled coil</keyword>
<dbReference type="GeneID" id="78248910"/>
<dbReference type="Proteomes" id="UP000016943">
    <property type="component" value="Chromosome"/>
</dbReference>
<keyword evidence="4" id="KW-1185">Reference proteome</keyword>
<sequence>MTHSNDNTNQYNQPHTNPTEQDGTPIEHPAHIGHPTNLIGLIITRAQWQEKELAKVRTEAANKRRALRQLQEQHAALQKELKLFKKAVSYLLKQLENTP</sequence>
<dbReference type="EMBL" id="CP006365">
    <property type="protein sequence ID" value="AGU14222.1"/>
    <property type="molecule type" value="Genomic_DNA"/>
</dbReference>
<accession>U3GXU8</accession>
<organism evidence="3 4">
    <name type="scientific">Corynebacterium argentoratense DSM 44202</name>
    <dbReference type="NCBI Taxonomy" id="1348662"/>
    <lineage>
        <taxon>Bacteria</taxon>
        <taxon>Bacillati</taxon>
        <taxon>Actinomycetota</taxon>
        <taxon>Actinomycetes</taxon>
        <taxon>Mycobacteriales</taxon>
        <taxon>Corynebacteriaceae</taxon>
        <taxon>Corynebacterium</taxon>
    </lineage>
</organism>
<feature type="coiled-coil region" evidence="1">
    <location>
        <begin position="53"/>
        <end position="87"/>
    </location>
</feature>
<dbReference type="AlphaFoldDB" id="U3GXU8"/>
<dbReference type="KEGG" id="caz:CARG_00065"/>
<dbReference type="STRING" id="1348662.CARG_00065"/>
<feature type="region of interest" description="Disordered" evidence="2">
    <location>
        <begin position="1"/>
        <end position="33"/>
    </location>
</feature>
<name>U3GXU8_9CORY</name>
<protein>
    <submittedName>
        <fullName evidence="3">Uncharacterized protein</fullName>
    </submittedName>
</protein>
<evidence type="ECO:0000256" key="2">
    <source>
        <dbReference type="SAM" id="MobiDB-lite"/>
    </source>
</evidence>
<dbReference type="PATRIC" id="fig|1348662.3.peg.12"/>